<accession>A0A0K1EK79</accession>
<proteinExistence type="predicted"/>
<organism evidence="1 2">
    <name type="scientific">Chondromyces crocatus</name>
    <dbReference type="NCBI Taxonomy" id="52"/>
    <lineage>
        <taxon>Bacteria</taxon>
        <taxon>Pseudomonadati</taxon>
        <taxon>Myxococcota</taxon>
        <taxon>Polyangia</taxon>
        <taxon>Polyangiales</taxon>
        <taxon>Polyangiaceae</taxon>
        <taxon>Chondromyces</taxon>
    </lineage>
</organism>
<dbReference type="KEGG" id="ccro:CMC5_054360"/>
<dbReference type="Proteomes" id="UP000067626">
    <property type="component" value="Chromosome"/>
</dbReference>
<evidence type="ECO:0008006" key="3">
    <source>
        <dbReference type="Google" id="ProtNLM"/>
    </source>
</evidence>
<sequence length="113" mass="12722">MSEVGTRRRRWLLIGLLLVAALVAAVVFFSPREELYATFTRPDGQYRVEVYRRPLWFGVFPGQGSDAPGRAVLKDRAGQVLGDVEVEMVQIVSGVEWEEHSASIRAVAHWKLP</sequence>
<dbReference type="STRING" id="52.CMC5_054360"/>
<dbReference type="AlphaFoldDB" id="A0A0K1EK79"/>
<evidence type="ECO:0000313" key="2">
    <source>
        <dbReference type="Proteomes" id="UP000067626"/>
    </source>
</evidence>
<name>A0A0K1EK79_CHOCO</name>
<gene>
    <name evidence="1" type="ORF">CMC5_054360</name>
</gene>
<dbReference type="RefSeq" id="WP_050433073.1">
    <property type="nucleotide sequence ID" value="NZ_CP012159.1"/>
</dbReference>
<keyword evidence="2" id="KW-1185">Reference proteome</keyword>
<reference evidence="1 2" key="1">
    <citation type="submission" date="2015-07" db="EMBL/GenBank/DDBJ databases">
        <title>Genome analysis of myxobacterium Chondromyces crocatus Cm c5 reveals a high potential for natural compound synthesis and the genetic basis for the loss of fruiting body formation.</title>
        <authorList>
            <person name="Zaburannyi N."/>
            <person name="Bunk B."/>
            <person name="Maier J."/>
            <person name="Overmann J."/>
            <person name="Mueller R."/>
        </authorList>
    </citation>
    <scope>NUCLEOTIDE SEQUENCE [LARGE SCALE GENOMIC DNA]</scope>
    <source>
        <strain evidence="1 2">Cm c5</strain>
    </source>
</reference>
<dbReference type="OrthoDB" id="7229284at2"/>
<evidence type="ECO:0000313" key="1">
    <source>
        <dbReference type="EMBL" id="AKT41269.1"/>
    </source>
</evidence>
<dbReference type="EMBL" id="CP012159">
    <property type="protein sequence ID" value="AKT41269.1"/>
    <property type="molecule type" value="Genomic_DNA"/>
</dbReference>
<protein>
    <recommendedName>
        <fullName evidence="3">Band 7 domain-containing protein</fullName>
    </recommendedName>
</protein>